<dbReference type="Proteomes" id="UP000501076">
    <property type="component" value="Plasmid pFDU301B"/>
</dbReference>
<evidence type="ECO:0000313" key="3">
    <source>
        <dbReference type="Proteomes" id="UP000501076"/>
    </source>
</evidence>
<dbReference type="SUPFAM" id="SSF53474">
    <property type="entry name" value="alpha/beta-Hydrolases"/>
    <property type="match status" value="1"/>
</dbReference>
<dbReference type="InterPro" id="IPR050228">
    <property type="entry name" value="Carboxylesterase_BioH"/>
</dbReference>
<keyword evidence="2" id="KW-0614">Plasmid</keyword>
<dbReference type="PANTHER" id="PTHR43194">
    <property type="entry name" value="HYDROLASE ALPHA/BETA FOLD FAMILY"/>
    <property type="match status" value="1"/>
</dbReference>
<protein>
    <submittedName>
        <fullName evidence="2">Alpha/beta fold hydrolase</fullName>
    </submittedName>
</protein>
<evidence type="ECO:0000259" key="1">
    <source>
        <dbReference type="Pfam" id="PF00561"/>
    </source>
</evidence>
<reference evidence="2 3" key="1">
    <citation type="submission" date="2019-10" db="EMBL/GenBank/DDBJ databases">
        <title>Complete genome sequences for adaption low water activity.</title>
        <authorList>
            <person name="Zhao L."/>
            <person name="Zhong J."/>
        </authorList>
    </citation>
    <scope>NUCLEOTIDE SEQUENCE [LARGE SCALE GENOMIC DNA]</scope>
    <source>
        <strain evidence="2 3">FDU301</strain>
        <plasmid evidence="3">pfdu301b</plasmid>
    </source>
</reference>
<dbReference type="AlphaFoldDB" id="A0A6M6E288"/>
<gene>
    <name evidence="2" type="ORF">FDZ14_33730</name>
</gene>
<keyword evidence="2" id="KW-0378">Hydrolase</keyword>
<feature type="domain" description="AB hydrolase-1" evidence="1">
    <location>
        <begin position="26"/>
        <end position="258"/>
    </location>
</feature>
<dbReference type="Gene3D" id="3.40.50.1820">
    <property type="entry name" value="alpha/beta hydrolase"/>
    <property type="match status" value="1"/>
</dbReference>
<proteinExistence type="predicted"/>
<evidence type="ECO:0000313" key="2">
    <source>
        <dbReference type="EMBL" id="QJX81072.1"/>
    </source>
</evidence>
<accession>A0A6M6E288</accession>
<sequence length="274" mass="30840">MKEKIFGLGNVRLNYVETNLSLSNIPLLLIHGGTARWNTFETIISDLGEVVHVYAVDLRGHGLSGRTNKNYRLRDYVEDMTAFLEKCITKPALIFGHSLGGMIALMIAAKHPLLVKGLIIGDAPLTREVLKKGSNELTKWKNRIQYYHMDGIETKTAKETEFKSSNAREGLINEMMENLTYMDPDVLTAMIDRFEDTYAGYKVDDLLPRIQCPMLLLQGNPKLGGVISDKEAQKALKMSPNLQHKKVKNAGHTLHLEDKEEVLAIVKPFITSFQ</sequence>
<geneLocation type="plasmid" evidence="3">
    <name>pfdu301b</name>
</geneLocation>
<dbReference type="PANTHER" id="PTHR43194:SF2">
    <property type="entry name" value="PEROXISOMAL MEMBRANE PROTEIN LPX1"/>
    <property type="match status" value="1"/>
</dbReference>
<organism evidence="2 3">
    <name type="scientific">Priestia megaterium</name>
    <name type="common">Bacillus megaterium</name>
    <dbReference type="NCBI Taxonomy" id="1404"/>
    <lineage>
        <taxon>Bacteria</taxon>
        <taxon>Bacillati</taxon>
        <taxon>Bacillota</taxon>
        <taxon>Bacilli</taxon>
        <taxon>Bacillales</taxon>
        <taxon>Bacillaceae</taxon>
        <taxon>Priestia</taxon>
    </lineage>
</organism>
<name>A0A6M6E288_PRIMG</name>
<dbReference type="InterPro" id="IPR000073">
    <property type="entry name" value="AB_hydrolase_1"/>
</dbReference>
<dbReference type="GO" id="GO:0016787">
    <property type="term" value="F:hydrolase activity"/>
    <property type="evidence" value="ECO:0007669"/>
    <property type="project" value="UniProtKB-KW"/>
</dbReference>
<dbReference type="InterPro" id="IPR029058">
    <property type="entry name" value="AB_hydrolase_fold"/>
</dbReference>
<dbReference type="EMBL" id="CP045274">
    <property type="protein sequence ID" value="QJX81072.1"/>
    <property type="molecule type" value="Genomic_DNA"/>
</dbReference>
<dbReference type="Pfam" id="PF00561">
    <property type="entry name" value="Abhydrolase_1"/>
    <property type="match status" value="1"/>
</dbReference>
<dbReference type="RefSeq" id="WP_171779076.1">
    <property type="nucleotide sequence ID" value="NZ_CP045274.1"/>
</dbReference>